<feature type="region of interest" description="Disordered" evidence="1">
    <location>
        <begin position="196"/>
        <end position="275"/>
    </location>
</feature>
<name>A0A6V7QXK3_ANACO</name>
<proteinExistence type="predicted"/>
<feature type="compositionally biased region" description="Basic residues" evidence="1">
    <location>
        <begin position="80"/>
        <end position="89"/>
    </location>
</feature>
<feature type="region of interest" description="Disordered" evidence="1">
    <location>
        <begin position="131"/>
        <end position="166"/>
    </location>
</feature>
<protein>
    <submittedName>
        <fullName evidence="2">Uncharacterized protein</fullName>
    </submittedName>
</protein>
<evidence type="ECO:0000313" key="2">
    <source>
        <dbReference type="EMBL" id="CAD1847859.1"/>
    </source>
</evidence>
<organism evidence="2">
    <name type="scientific">Ananas comosus var. bracteatus</name>
    <name type="common">red pineapple</name>
    <dbReference type="NCBI Taxonomy" id="296719"/>
    <lineage>
        <taxon>Eukaryota</taxon>
        <taxon>Viridiplantae</taxon>
        <taxon>Streptophyta</taxon>
        <taxon>Embryophyta</taxon>
        <taxon>Tracheophyta</taxon>
        <taxon>Spermatophyta</taxon>
        <taxon>Magnoliopsida</taxon>
        <taxon>Liliopsida</taxon>
        <taxon>Poales</taxon>
        <taxon>Bromeliaceae</taxon>
        <taxon>Bromelioideae</taxon>
        <taxon>Ananas</taxon>
    </lineage>
</organism>
<dbReference type="EMBL" id="CAJEUB010000062">
    <property type="protein sequence ID" value="CAD1847859.1"/>
    <property type="molecule type" value="Genomic_DNA"/>
</dbReference>
<dbReference type="GO" id="GO:0000398">
    <property type="term" value="P:mRNA splicing, via spliceosome"/>
    <property type="evidence" value="ECO:0007669"/>
    <property type="project" value="InterPro"/>
</dbReference>
<gene>
    <name evidence="2" type="ORF">CB5_LOCUS31070</name>
</gene>
<sequence>MLCFPLLRGDHGGFSEAKGEAPIPSHGGLRRLPDVRATAYGVAAPSPYSVPAAAAASRRGLAPDPEVRLLHEPYGGFSGSKRKSAHHHSPSPNPPYARPNAGPRNYYMGGNPSPAHQSFVSAGAGNYYVGGNPSPAHQSHNYQFPDHSLFQAPPYPPPSSSWRGPIHCQTPLSGPCGTPPSGPSASNPCNTPVHGFYSNSSRGGSKSPNYDQGGSPMNYPAIRNSSNSYSGRGKGFSPRGSGGRGSGGRRPSVNNQSGSEEPEHHYGKSMVEDPWKSMQPIVGNILEPRSGSRAWLPESLAAKENKPERSASKLNSELSLAEYLDMSFNETVDET</sequence>
<feature type="compositionally biased region" description="Basic and acidic residues" evidence="1">
    <location>
        <begin position="261"/>
        <end position="275"/>
    </location>
</feature>
<evidence type="ECO:0000256" key="1">
    <source>
        <dbReference type="SAM" id="MobiDB-lite"/>
    </source>
</evidence>
<dbReference type="PANTHER" id="PTHR36054:SF2">
    <property type="entry name" value="PROTEIN SICKLE"/>
    <property type="match status" value="1"/>
</dbReference>
<reference evidence="2" key="1">
    <citation type="submission" date="2020-07" db="EMBL/GenBank/DDBJ databases">
        <authorList>
            <person name="Lin J."/>
        </authorList>
    </citation>
    <scope>NUCLEOTIDE SEQUENCE</scope>
</reference>
<dbReference type="GO" id="GO:0035196">
    <property type="term" value="P:miRNA processing"/>
    <property type="evidence" value="ECO:0007669"/>
    <property type="project" value="InterPro"/>
</dbReference>
<dbReference type="AlphaFoldDB" id="A0A6V7QXK3"/>
<dbReference type="InterPro" id="IPR039292">
    <property type="entry name" value="SICKLE"/>
</dbReference>
<feature type="region of interest" description="Disordered" evidence="1">
    <location>
        <begin position="69"/>
        <end position="112"/>
    </location>
</feature>
<feature type="compositionally biased region" description="Polar residues" evidence="1">
    <location>
        <begin position="197"/>
        <end position="212"/>
    </location>
</feature>
<accession>A0A6V7QXK3</accession>
<dbReference type="PANTHER" id="PTHR36054">
    <property type="entry name" value="PROTEIN SICKLE"/>
    <property type="match status" value="1"/>
</dbReference>